<sequence>MGYTKPELTDLILEVIQRHAPNDYIPNVKPSSKGTYNAVSVTITAISIEQVETLYNELSNIDIVLMVL</sequence>
<dbReference type="SUPFAM" id="SSF117991">
    <property type="entry name" value="YbeD/HP0495-like"/>
    <property type="match status" value="1"/>
</dbReference>
<dbReference type="Pfam" id="PF04359">
    <property type="entry name" value="DUF493"/>
    <property type="match status" value="1"/>
</dbReference>
<dbReference type="PANTHER" id="PTHR38036:SF1">
    <property type="entry name" value="UPF0250 PROTEIN YBED"/>
    <property type="match status" value="1"/>
</dbReference>
<reference evidence="3" key="1">
    <citation type="submission" date="2017-04" db="EMBL/GenBank/DDBJ databases">
        <title>Genome evolution of the luminous symbionts of deep sea anglerfish.</title>
        <authorList>
            <person name="Hendry T.A."/>
        </authorList>
    </citation>
    <scope>NUCLEOTIDE SEQUENCE [LARGE SCALE GENOMIC DNA]</scope>
</reference>
<proteinExistence type="inferred from homology"/>
<gene>
    <name evidence="2" type="ORF">BTN50_1408</name>
</gene>
<dbReference type="InterPro" id="IPR027471">
    <property type="entry name" value="YbeD-like_sf"/>
</dbReference>
<dbReference type="NCBIfam" id="NF003447">
    <property type="entry name" value="PRK04998.1"/>
    <property type="match status" value="1"/>
</dbReference>
<dbReference type="PANTHER" id="PTHR38036">
    <property type="entry name" value="UPF0250 PROTEIN YBED"/>
    <property type="match status" value="1"/>
</dbReference>
<dbReference type="Proteomes" id="UP000218160">
    <property type="component" value="Chromosome 1"/>
</dbReference>
<protein>
    <submittedName>
        <fullName evidence="2">Putative lipoate regulatory protein YbeD</fullName>
    </submittedName>
</protein>
<evidence type="ECO:0000256" key="1">
    <source>
        <dbReference type="ARBA" id="ARBA00008460"/>
    </source>
</evidence>
<accession>A0A291BA76</accession>
<dbReference type="EMBL" id="CP020660">
    <property type="protein sequence ID" value="ATF09887.1"/>
    <property type="molecule type" value="Genomic_DNA"/>
</dbReference>
<evidence type="ECO:0000313" key="2">
    <source>
        <dbReference type="EMBL" id="ATF09887.1"/>
    </source>
</evidence>
<name>A0A291BA76_9GAMM</name>
<comment type="similarity">
    <text evidence="1">Belongs to the UPF0250 family.</text>
</comment>
<dbReference type="KEGG" id="elux:BTN50_1408"/>
<keyword evidence="3" id="KW-1185">Reference proteome</keyword>
<evidence type="ECO:0000313" key="3">
    <source>
        <dbReference type="Proteomes" id="UP000218160"/>
    </source>
</evidence>
<organism evidence="2 3">
    <name type="scientific">Candidatus Enterovibrio altilux</name>
    <dbReference type="NCBI Taxonomy" id="1927128"/>
    <lineage>
        <taxon>Bacteria</taxon>
        <taxon>Pseudomonadati</taxon>
        <taxon>Pseudomonadota</taxon>
        <taxon>Gammaproteobacteria</taxon>
        <taxon>Vibrionales</taxon>
        <taxon>Vibrionaceae</taxon>
        <taxon>Enterovibrio</taxon>
    </lineage>
</organism>
<dbReference type="Gene3D" id="3.30.70.260">
    <property type="match status" value="1"/>
</dbReference>
<dbReference type="InterPro" id="IPR007454">
    <property type="entry name" value="UPF0250_YbeD-like"/>
</dbReference>
<dbReference type="GO" id="GO:0005829">
    <property type="term" value="C:cytosol"/>
    <property type="evidence" value="ECO:0007669"/>
    <property type="project" value="TreeGrafter"/>
</dbReference>
<dbReference type="AlphaFoldDB" id="A0A291BA76"/>